<name>A0ABT4YNE8_9VIBR</name>
<dbReference type="InterPro" id="IPR013655">
    <property type="entry name" value="PAS_fold_3"/>
</dbReference>
<evidence type="ECO:0000259" key="4">
    <source>
        <dbReference type="PROSITE" id="PS50887"/>
    </source>
</evidence>
<dbReference type="PIRSF" id="PIRSF005925">
    <property type="entry name" value="Dos"/>
    <property type="match status" value="1"/>
</dbReference>
<protein>
    <submittedName>
        <fullName evidence="5">EAL domain-containing protein</fullName>
    </submittedName>
</protein>
<dbReference type="Proteomes" id="UP001210678">
    <property type="component" value="Unassembled WGS sequence"/>
</dbReference>
<dbReference type="InterPro" id="IPR012226">
    <property type="entry name" value="Diguanyl_cyclase/Pdiesterase"/>
</dbReference>
<dbReference type="Gene3D" id="3.30.450.40">
    <property type="match status" value="1"/>
</dbReference>
<dbReference type="SMART" id="SM00091">
    <property type="entry name" value="PAS"/>
    <property type="match status" value="1"/>
</dbReference>
<dbReference type="InterPro" id="IPR035965">
    <property type="entry name" value="PAS-like_dom_sf"/>
</dbReference>
<dbReference type="InterPro" id="IPR000700">
    <property type="entry name" value="PAS-assoc_C"/>
</dbReference>
<dbReference type="CDD" id="cd01949">
    <property type="entry name" value="GGDEF"/>
    <property type="match status" value="1"/>
</dbReference>
<dbReference type="SMART" id="SM00086">
    <property type="entry name" value="PAC"/>
    <property type="match status" value="1"/>
</dbReference>
<proteinExistence type="predicted"/>
<dbReference type="PROSITE" id="PS50112">
    <property type="entry name" value="PAS"/>
    <property type="match status" value="1"/>
</dbReference>
<dbReference type="InterPro" id="IPR035919">
    <property type="entry name" value="EAL_sf"/>
</dbReference>
<feature type="domain" description="EAL" evidence="3">
    <location>
        <begin position="501"/>
        <end position="749"/>
    </location>
</feature>
<evidence type="ECO:0000313" key="6">
    <source>
        <dbReference type="Proteomes" id="UP001210678"/>
    </source>
</evidence>
<dbReference type="InterPro" id="IPR029016">
    <property type="entry name" value="GAF-like_dom_sf"/>
</dbReference>
<evidence type="ECO:0000259" key="2">
    <source>
        <dbReference type="PROSITE" id="PS50113"/>
    </source>
</evidence>
<dbReference type="Gene3D" id="3.30.450.20">
    <property type="entry name" value="PAS domain"/>
    <property type="match status" value="1"/>
</dbReference>
<gene>
    <name evidence="5" type="ORF">PGX00_04260</name>
</gene>
<feature type="domain" description="PAS" evidence="1">
    <location>
        <begin position="35"/>
        <end position="107"/>
    </location>
</feature>
<dbReference type="SMART" id="SM00052">
    <property type="entry name" value="EAL"/>
    <property type="match status" value="1"/>
</dbReference>
<dbReference type="EMBL" id="JAQLOI010000001">
    <property type="protein sequence ID" value="MDB1122940.1"/>
    <property type="molecule type" value="Genomic_DNA"/>
</dbReference>
<dbReference type="SMART" id="SM00267">
    <property type="entry name" value="GGDEF"/>
    <property type="match status" value="1"/>
</dbReference>
<evidence type="ECO:0000259" key="1">
    <source>
        <dbReference type="PROSITE" id="PS50112"/>
    </source>
</evidence>
<feature type="domain" description="GGDEF" evidence="4">
    <location>
        <begin position="360"/>
        <end position="492"/>
    </location>
</feature>
<evidence type="ECO:0000259" key="3">
    <source>
        <dbReference type="PROSITE" id="PS50883"/>
    </source>
</evidence>
<dbReference type="RefSeq" id="WP_272133161.1">
    <property type="nucleotide sequence ID" value="NZ_JAQLOI010000001.1"/>
</dbReference>
<dbReference type="Gene3D" id="3.20.20.450">
    <property type="entry name" value="EAL domain"/>
    <property type="match status" value="1"/>
</dbReference>
<dbReference type="CDD" id="cd00130">
    <property type="entry name" value="PAS"/>
    <property type="match status" value="1"/>
</dbReference>
<dbReference type="PROSITE" id="PS50113">
    <property type="entry name" value="PAC"/>
    <property type="match status" value="1"/>
</dbReference>
<dbReference type="SUPFAM" id="SSF141868">
    <property type="entry name" value="EAL domain-like"/>
    <property type="match status" value="1"/>
</dbReference>
<dbReference type="PANTHER" id="PTHR44757:SF2">
    <property type="entry name" value="BIOFILM ARCHITECTURE MAINTENANCE PROTEIN MBAA"/>
    <property type="match status" value="1"/>
</dbReference>
<accession>A0ABT4YNE8</accession>
<evidence type="ECO:0000313" key="5">
    <source>
        <dbReference type="EMBL" id="MDB1122940.1"/>
    </source>
</evidence>
<reference evidence="5 6" key="1">
    <citation type="submission" date="2023-01" db="EMBL/GenBank/DDBJ databases">
        <title>Vibrio sp. KJ40-1 sp.nov, isolated from marine algae.</title>
        <authorList>
            <person name="Butt M."/>
            <person name="Kim J.M.J."/>
            <person name="Jeon C.O.C."/>
        </authorList>
    </citation>
    <scope>NUCLEOTIDE SEQUENCE [LARGE SCALE GENOMIC DNA]</scope>
    <source>
        <strain evidence="5 6">KJ40-1</strain>
    </source>
</reference>
<comment type="caution">
    <text evidence="5">The sequence shown here is derived from an EMBL/GenBank/DDBJ whole genome shotgun (WGS) entry which is preliminary data.</text>
</comment>
<dbReference type="Pfam" id="PF08447">
    <property type="entry name" value="PAS_3"/>
    <property type="match status" value="1"/>
</dbReference>
<dbReference type="InterPro" id="IPR029787">
    <property type="entry name" value="Nucleotide_cyclase"/>
</dbReference>
<dbReference type="InterPro" id="IPR001610">
    <property type="entry name" value="PAC"/>
</dbReference>
<dbReference type="SUPFAM" id="SSF55781">
    <property type="entry name" value="GAF domain-like"/>
    <property type="match status" value="1"/>
</dbReference>
<dbReference type="InterPro" id="IPR001633">
    <property type="entry name" value="EAL_dom"/>
</dbReference>
<dbReference type="PANTHER" id="PTHR44757">
    <property type="entry name" value="DIGUANYLATE CYCLASE DGCP"/>
    <property type="match status" value="1"/>
</dbReference>
<dbReference type="InterPro" id="IPR052155">
    <property type="entry name" value="Biofilm_reg_signaling"/>
</dbReference>
<organism evidence="5 6">
    <name type="scientific">Vibrio algarum</name>
    <dbReference type="NCBI Taxonomy" id="3020714"/>
    <lineage>
        <taxon>Bacteria</taxon>
        <taxon>Pseudomonadati</taxon>
        <taxon>Pseudomonadota</taxon>
        <taxon>Gammaproteobacteria</taxon>
        <taxon>Vibrionales</taxon>
        <taxon>Vibrionaceae</taxon>
        <taxon>Vibrio</taxon>
    </lineage>
</organism>
<dbReference type="Gene3D" id="3.30.70.270">
    <property type="match status" value="1"/>
</dbReference>
<sequence length="749" mass="84820">MKDHQHLLAQVNELRLELSSARKINEQLTDELGKSDLRFVLAMRGANEGVWDWDIETDTVYYSPRWKSMLGYEEHELEGNLSTWKSLVHPDEQKYVLDKASEYLIGNSDAFEVEMRMRHKNGEYIYIRSTAFKIIDSTGSQAIRLIGYHTDISKQKASELFKIKHSSILEMIAKGVPALKVYDEIALLYESRHPGMRCSMLELDGNALLHGGAPSMPKAYCDAVNGLIIGPEIGSCGASTFTGKRVLVENIETDPKWKDLKEQTLPHGMRCCWSEPIMSSTKNVLGAFGMYYDYPALPNAEESADLSSAAMLTSIVMERDHNQKRMRELAYTDELTGFSSRSHLYLYLEALIERSTLNASRFALYYIDLDNFKGINDSLGHDVGDIHLQEIAERLLLLNQNIYLISRLGGDEFCILLENNDDITTTKLAQKCLEVVSRPSLLSGRKVIQTCSIGIARYPEDGQDLKSLLKAADTALYDAKENGKNQFSYYRKSFSNEAEYKFKVEQYLREAIENNQLYIEYQTQVDIQTGKIVAVEALSRWHHPALGQVPPCEFIEIAERIGMIKPLTKFVLRTACTQIANWRKSGVNNIRVAVNVSPSHFLDAEFVPMVRKVLEETQIPPSYLELEVTETVVQTKDKYLSVFAALRKLGVLMAIDDFGTGYSSFASLKHLNVDCLKIDKYFLDDFADHKTELLIESMIGMAHSLGYSVVAEGVEHVEQLNLLRTLGCNLAQGDFFNKPEKPETIYELL</sequence>
<dbReference type="NCBIfam" id="TIGR00229">
    <property type="entry name" value="sensory_box"/>
    <property type="match status" value="1"/>
</dbReference>
<dbReference type="InterPro" id="IPR000014">
    <property type="entry name" value="PAS"/>
</dbReference>
<dbReference type="InterPro" id="IPR000160">
    <property type="entry name" value="GGDEF_dom"/>
</dbReference>
<dbReference type="SUPFAM" id="SSF55785">
    <property type="entry name" value="PYP-like sensor domain (PAS domain)"/>
    <property type="match status" value="1"/>
</dbReference>
<dbReference type="PROSITE" id="PS50887">
    <property type="entry name" value="GGDEF"/>
    <property type="match status" value="1"/>
</dbReference>
<dbReference type="PROSITE" id="PS50883">
    <property type="entry name" value="EAL"/>
    <property type="match status" value="1"/>
</dbReference>
<dbReference type="SUPFAM" id="SSF55073">
    <property type="entry name" value="Nucleotide cyclase"/>
    <property type="match status" value="1"/>
</dbReference>
<dbReference type="Pfam" id="PF00990">
    <property type="entry name" value="GGDEF"/>
    <property type="match status" value="1"/>
</dbReference>
<keyword evidence="6" id="KW-1185">Reference proteome</keyword>
<dbReference type="NCBIfam" id="TIGR00254">
    <property type="entry name" value="GGDEF"/>
    <property type="match status" value="1"/>
</dbReference>
<dbReference type="CDD" id="cd01948">
    <property type="entry name" value="EAL"/>
    <property type="match status" value="1"/>
</dbReference>
<dbReference type="Pfam" id="PF00563">
    <property type="entry name" value="EAL"/>
    <property type="match status" value="1"/>
</dbReference>
<feature type="domain" description="PAC" evidence="2">
    <location>
        <begin position="111"/>
        <end position="164"/>
    </location>
</feature>
<dbReference type="InterPro" id="IPR043128">
    <property type="entry name" value="Rev_trsase/Diguanyl_cyclase"/>
</dbReference>